<sequence length="145" mass="15549">MDFQSMMETFAEAWVAANVQTPLTEAAEQGLLLSSSLGGMGAQNLELPFESPGRRQGLGRESGGVLGQSSSQSSSLHNTDDESASPLNTCPPFSATDLKGGLLSNQTLALSPEMYIPLSPERTPEALQQFYNLCLSFVFITRFPT</sequence>
<accession>A0A7R9QWR1</accession>
<dbReference type="EMBL" id="CAJPVJ010017974">
    <property type="protein sequence ID" value="CAG2176813.1"/>
    <property type="molecule type" value="Genomic_DNA"/>
</dbReference>
<dbReference type="OrthoDB" id="6516205at2759"/>
<organism evidence="2">
    <name type="scientific">Oppiella nova</name>
    <dbReference type="NCBI Taxonomy" id="334625"/>
    <lineage>
        <taxon>Eukaryota</taxon>
        <taxon>Metazoa</taxon>
        <taxon>Ecdysozoa</taxon>
        <taxon>Arthropoda</taxon>
        <taxon>Chelicerata</taxon>
        <taxon>Arachnida</taxon>
        <taxon>Acari</taxon>
        <taxon>Acariformes</taxon>
        <taxon>Sarcoptiformes</taxon>
        <taxon>Oribatida</taxon>
        <taxon>Brachypylina</taxon>
        <taxon>Oppioidea</taxon>
        <taxon>Oppiidae</taxon>
        <taxon>Oppiella</taxon>
    </lineage>
</organism>
<dbReference type="Proteomes" id="UP000728032">
    <property type="component" value="Unassembled WGS sequence"/>
</dbReference>
<evidence type="ECO:0000313" key="3">
    <source>
        <dbReference type="Proteomes" id="UP000728032"/>
    </source>
</evidence>
<evidence type="ECO:0000256" key="1">
    <source>
        <dbReference type="SAM" id="MobiDB-lite"/>
    </source>
</evidence>
<keyword evidence="3" id="KW-1185">Reference proteome</keyword>
<dbReference type="AlphaFoldDB" id="A0A7R9QWR1"/>
<dbReference type="EMBL" id="OC932799">
    <property type="protein sequence ID" value="CAD7659651.1"/>
    <property type="molecule type" value="Genomic_DNA"/>
</dbReference>
<gene>
    <name evidence="2" type="ORF">ONB1V03_LOCUS16246</name>
</gene>
<reference evidence="2" key="1">
    <citation type="submission" date="2020-11" db="EMBL/GenBank/DDBJ databases">
        <authorList>
            <person name="Tran Van P."/>
        </authorList>
    </citation>
    <scope>NUCLEOTIDE SEQUENCE</scope>
</reference>
<proteinExistence type="predicted"/>
<feature type="region of interest" description="Disordered" evidence="1">
    <location>
        <begin position="43"/>
        <end position="92"/>
    </location>
</feature>
<protein>
    <submittedName>
        <fullName evidence="2">Uncharacterized protein</fullName>
    </submittedName>
</protein>
<evidence type="ECO:0000313" key="2">
    <source>
        <dbReference type="EMBL" id="CAD7659651.1"/>
    </source>
</evidence>
<feature type="compositionally biased region" description="Low complexity" evidence="1">
    <location>
        <begin position="67"/>
        <end position="76"/>
    </location>
</feature>
<name>A0A7R9QWR1_9ACAR</name>